<protein>
    <submittedName>
        <fullName evidence="2">Uncharacterized protein</fullName>
    </submittedName>
</protein>
<feature type="signal peptide" evidence="1">
    <location>
        <begin position="1"/>
        <end position="17"/>
    </location>
</feature>
<dbReference type="InParanoid" id="A0A1V8TCS0"/>
<keyword evidence="1" id="KW-0732">Signal</keyword>
<dbReference type="AlphaFoldDB" id="A0A1V8TCS0"/>
<feature type="chain" id="PRO_5013116756" evidence="1">
    <location>
        <begin position="18"/>
        <end position="155"/>
    </location>
</feature>
<sequence length="155" mass="14155">MQIKSLIVLSAAALATAQTSPLGDLTSAVGGGATSLLSSAVSDASSAPVHSHQLQAVPPLLLVQLHRVQRLSTATSAAAVVASGATSGAAGAASTATSGAAGGLSSVTGGANSAAASATSAAGSATSAAGAAGVTALPTFVGGLMMATGGMVALL</sequence>
<dbReference type="Proteomes" id="UP000192596">
    <property type="component" value="Unassembled WGS sequence"/>
</dbReference>
<accession>A0A1V8TCS0</accession>
<gene>
    <name evidence="2" type="ORF">B0A48_05949</name>
</gene>
<reference evidence="3" key="1">
    <citation type="submission" date="2017-03" db="EMBL/GenBank/DDBJ databases">
        <title>Genomes of endolithic fungi from Antarctica.</title>
        <authorList>
            <person name="Coleine C."/>
            <person name="Masonjones S."/>
            <person name="Stajich J.E."/>
        </authorList>
    </citation>
    <scope>NUCLEOTIDE SEQUENCE [LARGE SCALE GENOMIC DNA]</scope>
    <source>
        <strain evidence="3">CCFEE 5527</strain>
    </source>
</reference>
<comment type="caution">
    <text evidence="2">The sequence shown here is derived from an EMBL/GenBank/DDBJ whole genome shotgun (WGS) entry which is preliminary data.</text>
</comment>
<keyword evidence="3" id="KW-1185">Reference proteome</keyword>
<evidence type="ECO:0000313" key="2">
    <source>
        <dbReference type="EMBL" id="OQO09058.1"/>
    </source>
</evidence>
<dbReference type="EMBL" id="NAJO01000011">
    <property type="protein sequence ID" value="OQO09058.1"/>
    <property type="molecule type" value="Genomic_DNA"/>
</dbReference>
<evidence type="ECO:0000313" key="3">
    <source>
        <dbReference type="Proteomes" id="UP000192596"/>
    </source>
</evidence>
<proteinExistence type="predicted"/>
<evidence type="ECO:0000256" key="1">
    <source>
        <dbReference type="SAM" id="SignalP"/>
    </source>
</evidence>
<organism evidence="2 3">
    <name type="scientific">Cryoendolithus antarcticus</name>
    <dbReference type="NCBI Taxonomy" id="1507870"/>
    <lineage>
        <taxon>Eukaryota</taxon>
        <taxon>Fungi</taxon>
        <taxon>Dikarya</taxon>
        <taxon>Ascomycota</taxon>
        <taxon>Pezizomycotina</taxon>
        <taxon>Dothideomycetes</taxon>
        <taxon>Dothideomycetidae</taxon>
        <taxon>Cladosporiales</taxon>
        <taxon>Cladosporiaceae</taxon>
        <taxon>Cryoendolithus</taxon>
    </lineage>
</organism>
<name>A0A1V8TCS0_9PEZI</name>